<proteinExistence type="predicted"/>
<feature type="signal peptide" evidence="1">
    <location>
        <begin position="1"/>
        <end position="20"/>
    </location>
</feature>
<dbReference type="InterPro" id="IPR011043">
    <property type="entry name" value="Gal_Oxase/kelch_b-propeller"/>
</dbReference>
<protein>
    <recommendedName>
        <fullName evidence="4">Bulb-type lectin domain-containing protein</fullName>
    </recommendedName>
</protein>
<dbReference type="Pfam" id="PF06739">
    <property type="entry name" value="SBBP"/>
    <property type="match status" value="5"/>
</dbReference>
<evidence type="ECO:0008006" key="4">
    <source>
        <dbReference type="Google" id="ProtNLM"/>
    </source>
</evidence>
<evidence type="ECO:0000313" key="3">
    <source>
        <dbReference type="Proteomes" id="UP000051861"/>
    </source>
</evidence>
<dbReference type="Proteomes" id="UP000051861">
    <property type="component" value="Unassembled WGS sequence"/>
</dbReference>
<keyword evidence="1" id="KW-0732">Signal</keyword>
<comment type="caution">
    <text evidence="2">The sequence shown here is derived from an EMBL/GenBank/DDBJ whole genome shotgun (WGS) entry which is preliminary data.</text>
</comment>
<dbReference type="InterPro" id="IPR052918">
    <property type="entry name" value="Motility_Chemotaxis_Reg"/>
</dbReference>
<evidence type="ECO:0000256" key="1">
    <source>
        <dbReference type="SAM" id="SignalP"/>
    </source>
</evidence>
<dbReference type="EMBL" id="LIZX01000175">
    <property type="protein sequence ID" value="KPJ64566.1"/>
    <property type="molecule type" value="Genomic_DNA"/>
</dbReference>
<accession>A0A0S7XQB8</accession>
<dbReference type="InterPro" id="IPR011042">
    <property type="entry name" value="6-blade_b-propeller_TolB-like"/>
</dbReference>
<dbReference type="AlphaFoldDB" id="A0A0S7XQB8"/>
<dbReference type="InterPro" id="IPR010620">
    <property type="entry name" value="SBBP_repeat"/>
</dbReference>
<organism evidence="2 3">
    <name type="scientific">candidate division WOR-1 bacterium DG_54_3</name>
    <dbReference type="NCBI Taxonomy" id="1703775"/>
    <lineage>
        <taxon>Bacteria</taxon>
        <taxon>Bacillati</taxon>
        <taxon>Saganbacteria</taxon>
    </lineage>
</organism>
<dbReference type="Gene3D" id="2.120.10.30">
    <property type="entry name" value="TolB, C-terminal domain"/>
    <property type="match status" value="1"/>
</dbReference>
<name>A0A0S7XQB8_UNCSA</name>
<reference evidence="2 3" key="1">
    <citation type="journal article" date="2015" name="Microbiome">
        <title>Genomic resolution of linkages in carbon, nitrogen, and sulfur cycling among widespread estuary sediment bacteria.</title>
        <authorList>
            <person name="Baker B.J."/>
            <person name="Lazar C.S."/>
            <person name="Teske A.P."/>
            <person name="Dick G.J."/>
        </authorList>
    </citation>
    <scope>NUCLEOTIDE SEQUENCE [LARGE SCALE GENOMIC DNA]</scope>
    <source>
        <strain evidence="2">DG_54_3</strain>
    </source>
</reference>
<gene>
    <name evidence="2" type="ORF">AMJ44_12580</name>
</gene>
<feature type="non-terminal residue" evidence="2">
    <location>
        <position position="351"/>
    </location>
</feature>
<dbReference type="PANTHER" id="PTHR35580:SF1">
    <property type="entry name" value="PHYTASE-LIKE DOMAIN-CONTAINING PROTEIN"/>
    <property type="match status" value="1"/>
</dbReference>
<sequence length="351" mass="38288">MLRKKICLLLCAVMFITVFTVDVPKEVGAQVTEEWVARYNSPGNYPDDVNDIAVDSSGNVYVTGGLCLPYNDPSDYITVKYDSYGNELWVRRYDGPANKADYAFALALDQSGNVYVTGRSDGSNTHSDYATVKYDPDGNELWVARYNGPENMGDQAFAIAIDSSGKVYVTGKSTGIGTKNDYATVAYDYLGNELWVARYNGPGNHDDSPYTHAISLDSVGNVYVTGHSTGSETDWDYATIKYDAFGNQLWVARYNGPGNETDYATSIVIDDSGNVFVTGASSGGSTDFDYATIKYDSEGNEIWVQRYNGPGNGNDNAYAIVLDSFTNVYVTGYSYGGVTQGDFATLKYDSD</sequence>
<dbReference type="SUPFAM" id="SSF50965">
    <property type="entry name" value="Galactose oxidase, central domain"/>
    <property type="match status" value="1"/>
</dbReference>
<evidence type="ECO:0000313" key="2">
    <source>
        <dbReference type="EMBL" id="KPJ64566.1"/>
    </source>
</evidence>
<dbReference type="PANTHER" id="PTHR35580">
    <property type="entry name" value="CELL SURFACE GLYCOPROTEIN (S-LAYER PROTEIN)-LIKE PROTEIN"/>
    <property type="match status" value="1"/>
</dbReference>
<feature type="chain" id="PRO_5006640185" description="Bulb-type lectin domain-containing protein" evidence="1">
    <location>
        <begin position="21"/>
        <end position="351"/>
    </location>
</feature>